<evidence type="ECO:0000256" key="2">
    <source>
        <dbReference type="HAMAP-Rule" id="MF_00003"/>
    </source>
</evidence>
<dbReference type="SUPFAM" id="SSF89919">
    <property type="entry name" value="Ribosome-binding factor A, RbfA"/>
    <property type="match status" value="1"/>
</dbReference>
<comment type="subcellular location">
    <subcellularLocation>
        <location evidence="2">Cytoplasm</location>
    </subcellularLocation>
</comment>
<dbReference type="InterPro" id="IPR023799">
    <property type="entry name" value="RbfA_dom_sf"/>
</dbReference>
<proteinExistence type="inferred from homology"/>
<dbReference type="Pfam" id="PF02033">
    <property type="entry name" value="RBFA"/>
    <property type="match status" value="1"/>
</dbReference>
<dbReference type="EMBL" id="QUSM01000002">
    <property type="protein sequence ID" value="RGD75586.1"/>
    <property type="molecule type" value="Genomic_DNA"/>
</dbReference>
<dbReference type="InterPro" id="IPR015946">
    <property type="entry name" value="KH_dom-like_a/b"/>
</dbReference>
<comment type="similarity">
    <text evidence="2">Belongs to the RbfA family.</text>
</comment>
<dbReference type="AlphaFoldDB" id="A0A3E3E2M9"/>
<comment type="subunit">
    <text evidence="2">Monomer. Binds 30S ribosomal subunits, but not 50S ribosomal subunits or 70S ribosomes.</text>
</comment>
<dbReference type="RefSeq" id="WP_007049970.1">
    <property type="nucleotide sequence ID" value="NZ_CABKNJ010000001.1"/>
</dbReference>
<dbReference type="NCBIfam" id="TIGR00082">
    <property type="entry name" value="rbfA"/>
    <property type="match status" value="1"/>
</dbReference>
<keyword evidence="2" id="KW-0963">Cytoplasm</keyword>
<organism evidence="3 4">
    <name type="scientific">Anaerofustis stercorihominis</name>
    <dbReference type="NCBI Taxonomy" id="214853"/>
    <lineage>
        <taxon>Bacteria</taxon>
        <taxon>Bacillati</taxon>
        <taxon>Bacillota</taxon>
        <taxon>Clostridia</taxon>
        <taxon>Eubacteriales</taxon>
        <taxon>Eubacteriaceae</taxon>
        <taxon>Anaerofustis</taxon>
    </lineage>
</organism>
<dbReference type="GO" id="GO:0043024">
    <property type="term" value="F:ribosomal small subunit binding"/>
    <property type="evidence" value="ECO:0007669"/>
    <property type="project" value="TreeGrafter"/>
</dbReference>
<dbReference type="GO" id="GO:0005829">
    <property type="term" value="C:cytosol"/>
    <property type="evidence" value="ECO:0007669"/>
    <property type="project" value="TreeGrafter"/>
</dbReference>
<name>A0A3E3E2M9_9FIRM</name>
<gene>
    <name evidence="2 3" type="primary">rbfA</name>
    <name evidence="3" type="ORF">DW687_04480</name>
</gene>
<keyword evidence="1 2" id="KW-0690">Ribosome biogenesis</keyword>
<protein>
    <recommendedName>
        <fullName evidence="2">Ribosome-binding factor A</fullName>
    </recommendedName>
</protein>
<dbReference type="HAMAP" id="MF_00003">
    <property type="entry name" value="RbfA"/>
    <property type="match status" value="1"/>
</dbReference>
<evidence type="ECO:0000313" key="3">
    <source>
        <dbReference type="EMBL" id="RGD75586.1"/>
    </source>
</evidence>
<evidence type="ECO:0000256" key="1">
    <source>
        <dbReference type="ARBA" id="ARBA00022517"/>
    </source>
</evidence>
<dbReference type="InterPro" id="IPR000238">
    <property type="entry name" value="RbfA"/>
</dbReference>
<accession>A0A3E3E2M9</accession>
<dbReference type="PANTHER" id="PTHR33515">
    <property type="entry name" value="RIBOSOME-BINDING FACTOR A, CHLOROPLASTIC-RELATED"/>
    <property type="match status" value="1"/>
</dbReference>
<sequence>MGYRIERVNELIKNELSLLIELELNDPRLKEAIISVVRVKATPDLKYAKVYVSVMGENNKKEEIIGVLDKAKGFLRKSIAKVLNTRNTPELIFELDNSLDYAMHIDEVLAGLDIKDDEYDR</sequence>
<comment type="caution">
    <text evidence="3">The sequence shown here is derived from an EMBL/GenBank/DDBJ whole genome shotgun (WGS) entry which is preliminary data.</text>
</comment>
<dbReference type="Gene3D" id="3.30.300.20">
    <property type="match status" value="1"/>
</dbReference>
<dbReference type="GO" id="GO:0030490">
    <property type="term" value="P:maturation of SSU-rRNA"/>
    <property type="evidence" value="ECO:0007669"/>
    <property type="project" value="UniProtKB-UniRule"/>
</dbReference>
<dbReference type="Proteomes" id="UP000261212">
    <property type="component" value="Unassembled WGS sequence"/>
</dbReference>
<reference evidence="3 4" key="1">
    <citation type="submission" date="2018-08" db="EMBL/GenBank/DDBJ databases">
        <title>A genome reference for cultivated species of the human gut microbiota.</title>
        <authorList>
            <person name="Zou Y."/>
            <person name="Xue W."/>
            <person name="Luo G."/>
        </authorList>
    </citation>
    <scope>NUCLEOTIDE SEQUENCE [LARGE SCALE GENOMIC DNA]</scope>
    <source>
        <strain evidence="3 4">AM25-6</strain>
    </source>
</reference>
<dbReference type="GeneID" id="98000308"/>
<evidence type="ECO:0000313" key="4">
    <source>
        <dbReference type="Proteomes" id="UP000261212"/>
    </source>
</evidence>
<dbReference type="PANTHER" id="PTHR33515:SF1">
    <property type="entry name" value="RIBOSOME-BINDING FACTOR A, CHLOROPLASTIC-RELATED"/>
    <property type="match status" value="1"/>
</dbReference>
<comment type="function">
    <text evidence="2">One of several proteins that assist in the late maturation steps of the functional core of the 30S ribosomal subunit. Associates with free 30S ribosomal subunits (but not with 30S subunits that are part of 70S ribosomes or polysomes). Required for efficient processing of 16S rRNA. May interact with the 5'-terminal helix region of 16S rRNA.</text>
</comment>